<protein>
    <submittedName>
        <fullName evidence="1">Uncharacterized protein</fullName>
    </submittedName>
</protein>
<sequence length="22" mass="2355">MSGVRVISRRLVAAHQSILSSS</sequence>
<dbReference type="Proteomes" id="UP001163603">
    <property type="component" value="Chromosome 3"/>
</dbReference>
<reference evidence="2" key="1">
    <citation type="journal article" date="2023" name="G3 (Bethesda)">
        <title>Genome assembly and association tests identify interacting loci associated with vigor, precocity, and sex in interspecific pistachio rootstocks.</title>
        <authorList>
            <person name="Palmer W."/>
            <person name="Jacygrad E."/>
            <person name="Sagayaradj S."/>
            <person name="Cavanaugh K."/>
            <person name="Han R."/>
            <person name="Bertier L."/>
            <person name="Beede B."/>
            <person name="Kafkas S."/>
            <person name="Golino D."/>
            <person name="Preece J."/>
            <person name="Michelmore R."/>
        </authorList>
    </citation>
    <scope>NUCLEOTIDE SEQUENCE [LARGE SCALE GENOMIC DNA]</scope>
</reference>
<keyword evidence="2" id="KW-1185">Reference proteome</keyword>
<gene>
    <name evidence="1" type="ORF">Pint_05662</name>
</gene>
<comment type="caution">
    <text evidence="1">The sequence shown here is derived from an EMBL/GenBank/DDBJ whole genome shotgun (WGS) entry which is preliminary data.</text>
</comment>
<evidence type="ECO:0000313" key="2">
    <source>
        <dbReference type="Proteomes" id="UP001163603"/>
    </source>
</evidence>
<evidence type="ECO:0000313" key="1">
    <source>
        <dbReference type="EMBL" id="KAJ0046773.1"/>
    </source>
</evidence>
<proteinExistence type="predicted"/>
<dbReference type="EMBL" id="CM047738">
    <property type="protein sequence ID" value="KAJ0046773.1"/>
    <property type="molecule type" value="Genomic_DNA"/>
</dbReference>
<organism evidence="1 2">
    <name type="scientific">Pistacia integerrima</name>
    <dbReference type="NCBI Taxonomy" id="434235"/>
    <lineage>
        <taxon>Eukaryota</taxon>
        <taxon>Viridiplantae</taxon>
        <taxon>Streptophyta</taxon>
        <taxon>Embryophyta</taxon>
        <taxon>Tracheophyta</taxon>
        <taxon>Spermatophyta</taxon>
        <taxon>Magnoliopsida</taxon>
        <taxon>eudicotyledons</taxon>
        <taxon>Gunneridae</taxon>
        <taxon>Pentapetalae</taxon>
        <taxon>rosids</taxon>
        <taxon>malvids</taxon>
        <taxon>Sapindales</taxon>
        <taxon>Anacardiaceae</taxon>
        <taxon>Pistacia</taxon>
    </lineage>
</organism>
<accession>A0ACC0Z8S5</accession>
<name>A0ACC0Z8S5_9ROSI</name>